<evidence type="ECO:0000313" key="1">
    <source>
        <dbReference type="EMBL" id="CAB0013333.1"/>
    </source>
</evidence>
<proteinExistence type="predicted"/>
<accession>A0A6H5H7C1</accession>
<protein>
    <submittedName>
        <fullName evidence="1">Uncharacterized protein</fullName>
    </submittedName>
</protein>
<sequence length="61" mass="6735">LKVHITNNLQDIIHQGGGIILPEFNTPSNLYSEGASPLRSYQPASLLGMGYRKKRIDIGIK</sequence>
<gene>
    <name evidence="1" type="ORF">NTEN_LOCUS17944</name>
</gene>
<keyword evidence="2" id="KW-1185">Reference proteome</keyword>
<feature type="non-terminal residue" evidence="1">
    <location>
        <position position="1"/>
    </location>
</feature>
<dbReference type="Proteomes" id="UP000479000">
    <property type="component" value="Unassembled WGS sequence"/>
</dbReference>
<organism evidence="1 2">
    <name type="scientific">Nesidiocoris tenuis</name>
    <dbReference type="NCBI Taxonomy" id="355587"/>
    <lineage>
        <taxon>Eukaryota</taxon>
        <taxon>Metazoa</taxon>
        <taxon>Ecdysozoa</taxon>
        <taxon>Arthropoda</taxon>
        <taxon>Hexapoda</taxon>
        <taxon>Insecta</taxon>
        <taxon>Pterygota</taxon>
        <taxon>Neoptera</taxon>
        <taxon>Paraneoptera</taxon>
        <taxon>Hemiptera</taxon>
        <taxon>Heteroptera</taxon>
        <taxon>Panheteroptera</taxon>
        <taxon>Cimicomorpha</taxon>
        <taxon>Miridae</taxon>
        <taxon>Dicyphina</taxon>
        <taxon>Nesidiocoris</taxon>
    </lineage>
</organism>
<dbReference type="EMBL" id="CADCXU010026539">
    <property type="protein sequence ID" value="CAB0013333.1"/>
    <property type="molecule type" value="Genomic_DNA"/>
</dbReference>
<reference evidence="1 2" key="1">
    <citation type="submission" date="2020-02" db="EMBL/GenBank/DDBJ databases">
        <authorList>
            <person name="Ferguson B K."/>
        </authorList>
    </citation>
    <scope>NUCLEOTIDE SEQUENCE [LARGE SCALE GENOMIC DNA]</scope>
</reference>
<dbReference type="AlphaFoldDB" id="A0A6H5H7C1"/>
<name>A0A6H5H7C1_9HEMI</name>
<evidence type="ECO:0000313" key="2">
    <source>
        <dbReference type="Proteomes" id="UP000479000"/>
    </source>
</evidence>